<protein>
    <recommendedName>
        <fullName evidence="2">Copper amine oxidase-like N-terminal domain-containing protein</fullName>
    </recommendedName>
</protein>
<sequence>MVIIGKKVKGICMWKTFVLMTIVFTTVISGMLFWQWKAYSKQNDPINEVFEKAVQEITVKSKENKLHVTQRIHGLTKDMEYTVIKPDSLYGWSCKNIHNEPCDSKDENPETFLPIENELIFEYIIPIEAKEQAFLLNEWTTVIPNVKISSTSIIIVDSYRRGGTWVAGTKIKGFKEMDIIDYYYFEGVGAAPSLYWQLEPLLVGDELSKIHLYNSLKKPEININKIPDLTEFPYVSIVFTDLIAEQSGNGIIISNPNIAGDAFIRKLLTYYYEQKLNPSNKQKWITDVLTSISAQLQAETDKGKEVLEEMKKKLTEEELLSFIKLVSGSSEEITFQRLDQFVTKVKGLNTRFFTINAKNTQISVPLMFYDTRKVIVNGIHHKELEILYDEGKSLFPFIETMKALGYEASKLEDGEKILVTKGKNTYRFFLNRNIFIYNEDDYGLFEKPLTNINGQVYMNKQWLEKLFNITIDNDHKISISG</sequence>
<keyword evidence="1" id="KW-0812">Transmembrane</keyword>
<feature type="domain" description="Copper amine oxidase-like N-terminal" evidence="2">
    <location>
        <begin position="387"/>
        <end position="476"/>
    </location>
</feature>
<keyword evidence="4" id="KW-1185">Reference proteome</keyword>
<evidence type="ECO:0000313" key="4">
    <source>
        <dbReference type="Proteomes" id="UP000481030"/>
    </source>
</evidence>
<dbReference type="EMBL" id="WBOS01000002">
    <property type="protein sequence ID" value="KAB2337394.1"/>
    <property type="molecule type" value="Genomic_DNA"/>
</dbReference>
<feature type="transmembrane region" description="Helical" evidence="1">
    <location>
        <begin position="12"/>
        <end position="36"/>
    </location>
</feature>
<name>A0A6L3V7I1_9BACI</name>
<gene>
    <name evidence="3" type="ORF">F7731_07215</name>
</gene>
<dbReference type="InterPro" id="IPR036582">
    <property type="entry name" value="Mao_N_sf"/>
</dbReference>
<organism evidence="3 4">
    <name type="scientific">Cytobacillus depressus</name>
    <dbReference type="NCBI Taxonomy" id="1602942"/>
    <lineage>
        <taxon>Bacteria</taxon>
        <taxon>Bacillati</taxon>
        <taxon>Bacillota</taxon>
        <taxon>Bacilli</taxon>
        <taxon>Bacillales</taxon>
        <taxon>Bacillaceae</taxon>
        <taxon>Cytobacillus</taxon>
    </lineage>
</organism>
<dbReference type="InterPro" id="IPR012854">
    <property type="entry name" value="Cu_amine_oxidase-like_N"/>
</dbReference>
<evidence type="ECO:0000256" key="1">
    <source>
        <dbReference type="SAM" id="Phobius"/>
    </source>
</evidence>
<dbReference type="AlphaFoldDB" id="A0A6L3V7I1"/>
<evidence type="ECO:0000259" key="2">
    <source>
        <dbReference type="Pfam" id="PF07833"/>
    </source>
</evidence>
<evidence type="ECO:0000313" key="3">
    <source>
        <dbReference type="EMBL" id="KAB2337394.1"/>
    </source>
</evidence>
<dbReference type="SUPFAM" id="SSF55383">
    <property type="entry name" value="Copper amine oxidase, domain N"/>
    <property type="match status" value="1"/>
</dbReference>
<dbReference type="OrthoDB" id="2431422at2"/>
<reference evidence="3 4" key="1">
    <citation type="journal article" date="2016" name="Antonie Van Leeuwenhoek">
        <title>Bacillus depressus sp. nov., isolated from soil of a sunflower field.</title>
        <authorList>
            <person name="Wei X."/>
            <person name="Xin D."/>
            <person name="Xin Y."/>
            <person name="Zhang H."/>
            <person name="Wang T."/>
            <person name="Zhang J."/>
        </authorList>
    </citation>
    <scope>NUCLEOTIDE SEQUENCE [LARGE SCALE GENOMIC DNA]</scope>
    <source>
        <strain evidence="3 4">BZ1</strain>
    </source>
</reference>
<proteinExistence type="predicted"/>
<keyword evidence="1" id="KW-0472">Membrane</keyword>
<accession>A0A6L3V7I1</accession>
<keyword evidence="1" id="KW-1133">Transmembrane helix</keyword>
<dbReference type="Proteomes" id="UP000481030">
    <property type="component" value="Unassembled WGS sequence"/>
</dbReference>
<comment type="caution">
    <text evidence="3">The sequence shown here is derived from an EMBL/GenBank/DDBJ whole genome shotgun (WGS) entry which is preliminary data.</text>
</comment>
<dbReference type="Pfam" id="PF07833">
    <property type="entry name" value="Cu_amine_oxidN1"/>
    <property type="match status" value="1"/>
</dbReference>